<dbReference type="SUPFAM" id="SSF54593">
    <property type="entry name" value="Glyoxalase/Bleomycin resistance protein/Dihydroxybiphenyl dioxygenase"/>
    <property type="match status" value="1"/>
</dbReference>
<dbReference type="CDD" id="cd07247">
    <property type="entry name" value="SgaA_N_like"/>
    <property type="match status" value="1"/>
</dbReference>
<keyword evidence="3" id="KW-1185">Reference proteome</keyword>
<evidence type="ECO:0000313" key="2">
    <source>
        <dbReference type="EMBL" id="BDD08064.1"/>
    </source>
</evidence>
<dbReference type="KEGG" id="fax:FUAX_04960"/>
<organism evidence="2 3">
    <name type="scientific">Fulvitalea axinellae</name>
    <dbReference type="NCBI Taxonomy" id="1182444"/>
    <lineage>
        <taxon>Bacteria</taxon>
        <taxon>Pseudomonadati</taxon>
        <taxon>Bacteroidota</taxon>
        <taxon>Cytophagia</taxon>
        <taxon>Cytophagales</taxon>
        <taxon>Persicobacteraceae</taxon>
        <taxon>Fulvitalea</taxon>
    </lineage>
</organism>
<dbReference type="Proteomes" id="UP001348817">
    <property type="component" value="Chromosome"/>
</dbReference>
<dbReference type="AlphaFoldDB" id="A0AAU9CNZ4"/>
<accession>A0AAU9CNZ4</accession>
<dbReference type="Gene3D" id="3.10.180.10">
    <property type="entry name" value="2,3-Dihydroxybiphenyl 1,2-Dioxygenase, domain 1"/>
    <property type="match status" value="1"/>
</dbReference>
<dbReference type="Pfam" id="PF00903">
    <property type="entry name" value="Glyoxalase"/>
    <property type="match status" value="1"/>
</dbReference>
<name>A0AAU9CNZ4_9BACT</name>
<reference evidence="2 3" key="1">
    <citation type="submission" date="2021-12" db="EMBL/GenBank/DDBJ databases">
        <title>Genome sequencing of bacteria with rrn-lacking chromosome and rrn-plasmid.</title>
        <authorList>
            <person name="Anda M."/>
            <person name="Iwasaki W."/>
        </authorList>
    </citation>
    <scope>NUCLEOTIDE SEQUENCE [LARGE SCALE GENOMIC DNA]</scope>
    <source>
        <strain evidence="2 3">DSM 100852</strain>
    </source>
</reference>
<sequence>MKRIALSLLVVMLILGFDNRESAPQQSDSTLNQNVKDMNSFISIFEIPATDISRAIGFYQSVLDIKIEKMEMPDLEIGVMPYEGQAVTGVIMKGEGFRPSADGVTIYLNGGDNLQVMLDKVEPNGGKILVPKTPHADESGFFALFLDSEGNKMGLHSPN</sequence>
<feature type="domain" description="Glyoxalase/fosfomycin resistance/dioxygenase" evidence="1">
    <location>
        <begin position="45"/>
        <end position="152"/>
    </location>
</feature>
<proteinExistence type="predicted"/>
<protein>
    <submittedName>
        <fullName evidence="2">Glyoxalase</fullName>
    </submittedName>
</protein>
<dbReference type="PANTHER" id="PTHR33993:SF2">
    <property type="entry name" value="VOC DOMAIN-CONTAINING PROTEIN"/>
    <property type="match status" value="1"/>
</dbReference>
<dbReference type="InterPro" id="IPR004360">
    <property type="entry name" value="Glyas_Fos-R_dOase_dom"/>
</dbReference>
<dbReference type="EMBL" id="AP025314">
    <property type="protein sequence ID" value="BDD08064.1"/>
    <property type="molecule type" value="Genomic_DNA"/>
</dbReference>
<dbReference type="InterPro" id="IPR052164">
    <property type="entry name" value="Anthracycline_SecMetBiosynth"/>
</dbReference>
<dbReference type="RefSeq" id="WP_338393351.1">
    <property type="nucleotide sequence ID" value="NZ_AP025314.1"/>
</dbReference>
<gene>
    <name evidence="2" type="ORF">FUAX_04960</name>
</gene>
<dbReference type="PANTHER" id="PTHR33993">
    <property type="entry name" value="GLYOXALASE-RELATED"/>
    <property type="match status" value="1"/>
</dbReference>
<evidence type="ECO:0000259" key="1">
    <source>
        <dbReference type="Pfam" id="PF00903"/>
    </source>
</evidence>
<evidence type="ECO:0000313" key="3">
    <source>
        <dbReference type="Proteomes" id="UP001348817"/>
    </source>
</evidence>
<dbReference type="InterPro" id="IPR029068">
    <property type="entry name" value="Glyas_Bleomycin-R_OHBP_Dase"/>
</dbReference>